<protein>
    <submittedName>
        <fullName evidence="3">Histone deacetylase 14 isoform X1</fullName>
    </submittedName>
</protein>
<dbReference type="InterPro" id="IPR023801">
    <property type="entry name" value="His_deacetylse_dom"/>
</dbReference>
<dbReference type="InterPro" id="IPR037138">
    <property type="entry name" value="His_deacetylse_dom_sf"/>
</dbReference>
<dbReference type="SUPFAM" id="SSF52768">
    <property type="entry name" value="Arginase/deacetylase"/>
    <property type="match status" value="1"/>
</dbReference>
<dbReference type="Gene3D" id="3.40.800.20">
    <property type="entry name" value="Histone deacetylase domain"/>
    <property type="match status" value="1"/>
</dbReference>
<name>A0A2P6TMA9_CHLSO</name>
<dbReference type="OrthoDB" id="424012at2759"/>
<accession>A0A2P6TMA9</accession>
<dbReference type="EMBL" id="LHPG02000011">
    <property type="protein sequence ID" value="PRW45471.1"/>
    <property type="molecule type" value="Genomic_DNA"/>
</dbReference>
<feature type="domain" description="Histone deacetylase" evidence="2">
    <location>
        <begin position="19"/>
        <end position="342"/>
    </location>
</feature>
<comment type="caution">
    <text evidence="3">The sequence shown here is derived from an EMBL/GenBank/DDBJ whole genome shotgun (WGS) entry which is preliminary data.</text>
</comment>
<feature type="region of interest" description="Disordered" evidence="1">
    <location>
        <begin position="78"/>
        <end position="101"/>
    </location>
</feature>
<dbReference type="Pfam" id="PF00850">
    <property type="entry name" value="Hist_deacetyl"/>
    <property type="match status" value="1"/>
</dbReference>
<evidence type="ECO:0000313" key="4">
    <source>
        <dbReference type="Proteomes" id="UP000239899"/>
    </source>
</evidence>
<dbReference type="PANTHER" id="PTHR10625:SF11">
    <property type="entry name" value="HISTONE DEACETYLASE 14, CHLOROPLASTIC"/>
    <property type="match status" value="1"/>
</dbReference>
<organism evidence="3 4">
    <name type="scientific">Chlorella sorokiniana</name>
    <name type="common">Freshwater green alga</name>
    <dbReference type="NCBI Taxonomy" id="3076"/>
    <lineage>
        <taxon>Eukaryota</taxon>
        <taxon>Viridiplantae</taxon>
        <taxon>Chlorophyta</taxon>
        <taxon>core chlorophytes</taxon>
        <taxon>Trebouxiophyceae</taxon>
        <taxon>Chlorellales</taxon>
        <taxon>Chlorellaceae</taxon>
        <taxon>Chlorella clade</taxon>
        <taxon>Chlorella</taxon>
    </lineage>
</organism>
<evidence type="ECO:0000313" key="3">
    <source>
        <dbReference type="EMBL" id="PRW45471.1"/>
    </source>
</evidence>
<reference evidence="3 4" key="1">
    <citation type="journal article" date="2018" name="Plant J.">
        <title>Genome sequences of Chlorella sorokiniana UTEX 1602 and Micractinium conductrix SAG 241.80: implications to maltose excretion by a green alga.</title>
        <authorList>
            <person name="Arriola M.B."/>
            <person name="Velmurugan N."/>
            <person name="Zhang Y."/>
            <person name="Plunkett M.H."/>
            <person name="Hondzo H."/>
            <person name="Barney B.M."/>
        </authorList>
    </citation>
    <scope>NUCLEOTIDE SEQUENCE [LARGE SCALE GENOMIC DNA]</scope>
    <source>
        <strain evidence="4">UTEX 1602</strain>
    </source>
</reference>
<keyword evidence="4" id="KW-1185">Reference proteome</keyword>
<dbReference type="CDD" id="cd09992">
    <property type="entry name" value="HDAC_classII"/>
    <property type="match status" value="1"/>
</dbReference>
<dbReference type="AlphaFoldDB" id="A0A2P6TMA9"/>
<feature type="compositionally biased region" description="Low complexity" evidence="1">
    <location>
        <begin position="126"/>
        <end position="137"/>
    </location>
</feature>
<feature type="region of interest" description="Disordered" evidence="1">
    <location>
        <begin position="126"/>
        <end position="152"/>
    </location>
</feature>
<dbReference type="GO" id="GO:0040029">
    <property type="term" value="P:epigenetic regulation of gene expression"/>
    <property type="evidence" value="ECO:0007669"/>
    <property type="project" value="TreeGrafter"/>
</dbReference>
<dbReference type="GO" id="GO:0005737">
    <property type="term" value="C:cytoplasm"/>
    <property type="evidence" value="ECO:0007669"/>
    <property type="project" value="TreeGrafter"/>
</dbReference>
<evidence type="ECO:0000256" key="1">
    <source>
        <dbReference type="SAM" id="MobiDB-lite"/>
    </source>
</evidence>
<sequence>MARLVYAIEVAPGHQFPGHPECPGRVEAIQQALQRLAVFLGCADGQVTQLGAPPAHLPEGLLEAVHTAEHVAELRATSARLSGPTAVRDPDDPDGPTYATPTSFDDALKAACTAVALVDALVASSSSSSSSSADGSAAGSGGRPQATSAFSICRPPGHHATAAEQMGFCLLNNAALAARHAQRAHGLQKVLILDWDVHHGNGTQDLFYDDPSVLLIDLHQADVWPGSGALDETGAGAGAGATINVPLPWYSGQAAFQRAFERVVAPAARRFAPDLIIVSAGYDAHFKDPLEKLQLQAGSYHWLAAAVRRLAEELCGGRLLLVLEGGYNQQALGQSVAETVLALLGKPSAHALLDPAQLPHPEPLEQVEAVIELVRRQHGL</sequence>
<proteinExistence type="predicted"/>
<dbReference type="PRINTS" id="PR01270">
    <property type="entry name" value="HDASUPER"/>
</dbReference>
<dbReference type="Proteomes" id="UP000239899">
    <property type="component" value="Unassembled WGS sequence"/>
</dbReference>
<dbReference type="InterPro" id="IPR000286">
    <property type="entry name" value="HDACs"/>
</dbReference>
<gene>
    <name evidence="3" type="ORF">C2E21_6071</name>
</gene>
<dbReference type="GO" id="GO:0000118">
    <property type="term" value="C:histone deacetylase complex"/>
    <property type="evidence" value="ECO:0007669"/>
    <property type="project" value="TreeGrafter"/>
</dbReference>
<dbReference type="STRING" id="3076.A0A2P6TMA9"/>
<dbReference type="PANTHER" id="PTHR10625">
    <property type="entry name" value="HISTONE DEACETYLASE HDAC1-RELATED"/>
    <property type="match status" value="1"/>
</dbReference>
<dbReference type="InterPro" id="IPR023696">
    <property type="entry name" value="Ureohydrolase_dom_sf"/>
</dbReference>
<evidence type="ECO:0000259" key="2">
    <source>
        <dbReference type="Pfam" id="PF00850"/>
    </source>
</evidence>
<dbReference type="GO" id="GO:0004407">
    <property type="term" value="F:histone deacetylase activity"/>
    <property type="evidence" value="ECO:0007669"/>
    <property type="project" value="TreeGrafter"/>
</dbReference>